<organism evidence="7 8">
    <name type="scientific">Batrachochytrium dendrobatidis (strain JAM81 / FGSC 10211)</name>
    <name type="common">Frog chytrid fungus</name>
    <dbReference type="NCBI Taxonomy" id="684364"/>
    <lineage>
        <taxon>Eukaryota</taxon>
        <taxon>Fungi</taxon>
        <taxon>Fungi incertae sedis</taxon>
        <taxon>Chytridiomycota</taxon>
        <taxon>Chytridiomycota incertae sedis</taxon>
        <taxon>Chytridiomycetes</taxon>
        <taxon>Rhizophydiales</taxon>
        <taxon>Rhizophydiales incertae sedis</taxon>
        <taxon>Batrachochytrium</taxon>
    </lineage>
</organism>
<keyword evidence="3 4" id="KW-0440">LIM domain</keyword>
<dbReference type="GeneID" id="18242313"/>
<feature type="compositionally biased region" description="Low complexity" evidence="5">
    <location>
        <begin position="192"/>
        <end position="202"/>
    </location>
</feature>
<dbReference type="AlphaFoldDB" id="F4NV41"/>
<feature type="domain" description="LIM zinc-binding" evidence="6">
    <location>
        <begin position="518"/>
        <end position="577"/>
    </location>
</feature>
<evidence type="ECO:0000313" key="7">
    <source>
        <dbReference type="EMBL" id="EGF83661.1"/>
    </source>
</evidence>
<feature type="region of interest" description="Disordered" evidence="5">
    <location>
        <begin position="322"/>
        <end position="343"/>
    </location>
</feature>
<evidence type="ECO:0000259" key="6">
    <source>
        <dbReference type="PROSITE" id="PS50023"/>
    </source>
</evidence>
<feature type="compositionally biased region" description="Polar residues" evidence="5">
    <location>
        <begin position="324"/>
        <end position="343"/>
    </location>
</feature>
<dbReference type="InParanoid" id="F4NV41"/>
<dbReference type="PANTHER" id="PTHR24210:SF14">
    <property type="entry name" value="LIM ZINC-BINDING DOMAIN-CONTAINING PROTEIN"/>
    <property type="match status" value="1"/>
</dbReference>
<protein>
    <recommendedName>
        <fullName evidence="6">LIM zinc-binding domain-containing protein</fullName>
    </recommendedName>
</protein>
<dbReference type="PROSITE" id="PS50023">
    <property type="entry name" value="LIM_DOMAIN_2"/>
    <property type="match status" value="1"/>
</dbReference>
<dbReference type="PROSITE" id="PS00478">
    <property type="entry name" value="LIM_DOMAIN_1"/>
    <property type="match status" value="1"/>
</dbReference>
<feature type="compositionally biased region" description="Polar residues" evidence="5">
    <location>
        <begin position="59"/>
        <end position="75"/>
    </location>
</feature>
<feature type="region of interest" description="Disordered" evidence="5">
    <location>
        <begin position="139"/>
        <end position="231"/>
    </location>
</feature>
<keyword evidence="8" id="KW-1185">Reference proteome</keyword>
<dbReference type="OMA" id="EHERINT"/>
<dbReference type="CDD" id="cd08368">
    <property type="entry name" value="LIM"/>
    <property type="match status" value="1"/>
</dbReference>
<proteinExistence type="predicted"/>
<dbReference type="Gene3D" id="2.10.110.10">
    <property type="entry name" value="Cysteine Rich Protein"/>
    <property type="match status" value="1"/>
</dbReference>
<evidence type="ECO:0000256" key="2">
    <source>
        <dbReference type="ARBA" id="ARBA00022833"/>
    </source>
</evidence>
<dbReference type="STRING" id="684364.F4NV41"/>
<feature type="compositionally biased region" description="Polar residues" evidence="5">
    <location>
        <begin position="164"/>
        <end position="191"/>
    </location>
</feature>
<evidence type="ECO:0000313" key="8">
    <source>
        <dbReference type="Proteomes" id="UP000007241"/>
    </source>
</evidence>
<dbReference type="PANTHER" id="PTHR24210">
    <property type="entry name" value="LIM DOMAIN-CONTAINING PROTEIN"/>
    <property type="match status" value="1"/>
</dbReference>
<gene>
    <name evidence="7" type="ORF">BATDEDRAFT_86056</name>
</gene>
<feature type="compositionally biased region" description="Low complexity" evidence="5">
    <location>
        <begin position="27"/>
        <end position="36"/>
    </location>
</feature>
<dbReference type="EMBL" id="GL882879">
    <property type="protein sequence ID" value="EGF83661.1"/>
    <property type="molecule type" value="Genomic_DNA"/>
</dbReference>
<name>F4NV41_BATDJ</name>
<dbReference type="HOGENOM" id="CLU_406502_0_0_1"/>
<dbReference type="Proteomes" id="UP000007241">
    <property type="component" value="Unassembled WGS sequence"/>
</dbReference>
<dbReference type="OrthoDB" id="1112565at2759"/>
<accession>F4NV41</accession>
<evidence type="ECO:0000256" key="5">
    <source>
        <dbReference type="SAM" id="MobiDB-lite"/>
    </source>
</evidence>
<keyword evidence="1 4" id="KW-0479">Metal-binding</keyword>
<dbReference type="RefSeq" id="XP_006676178.1">
    <property type="nucleotide sequence ID" value="XM_006676115.1"/>
</dbReference>
<reference evidence="7 8" key="1">
    <citation type="submission" date="2009-12" db="EMBL/GenBank/DDBJ databases">
        <title>The draft genome of Batrachochytrium dendrobatidis.</title>
        <authorList>
            <consortium name="US DOE Joint Genome Institute (JGI-PGF)"/>
            <person name="Kuo A."/>
            <person name="Salamov A."/>
            <person name="Schmutz J."/>
            <person name="Lucas S."/>
            <person name="Pitluck S."/>
            <person name="Rosenblum E."/>
            <person name="Stajich J."/>
            <person name="Eisen M."/>
            <person name="Grigoriev I.V."/>
        </authorList>
    </citation>
    <scope>NUCLEOTIDE SEQUENCE [LARGE SCALE GENOMIC DNA]</scope>
    <source>
        <strain evidence="8">JAM81 / FGSC 10211</strain>
    </source>
</reference>
<dbReference type="InterPro" id="IPR017351">
    <property type="entry name" value="PINCH-1-4-like"/>
</dbReference>
<sequence>MGCINSILEDDDGDGRNSMEFHPVSEPSRNPYSSPTTPTPPLQSRRMTGSPPTHLYNPRTHSGPNQTPAQQSFPASQAYPRNGTPPASVAYGKTQTGSEMIPAADATNRIAYSNQTQPSVAIGSSAYYDKAIRPVGNTAGSSIHGPVHSSHLQGPAPIKFPPRSGQSMNIANSSFNNSYQQPPSSTKPSVYSSPPISQQSISTKPSVYSSPLISQQSISSTKPPVHSDPLASQQPVNRQILDTDHNHSLQDIGSKLSVKQSLEVKGSSTPNLGSLGKNGSNVLVNLESLLEELRATQTRSSLKPRMDQVTEMDVFEEEWVVDQSPANSPLPTQSSPEPSSFSNQTFRRNRVISCYGELADAVDIQDGAALAKATLVNKMQEISQRRKLRQATQSHATHSALHIPRADSPISTVYSTSTPNMPFLEVSLQPPLNSSFDDLYDNAHSPRRDTQISQSVEGHESNSSAGTMVKSPSDDMNHFGDSQTGTIEDSISTLADPSHQDSHLGKELELQNGSKKSAICAFCEEEIHDRPIFLLGRNWHRDHSRCYECRRPIGVDNFIEIGSFLYCEDHYLKVNNKYVVRRESDRTKQTSVEAELSQIKQHNTVRKVRNLFTFEKAVKVNMLTVMEERTRNGRMQRSVMSWMPKDGEYELELKQLAELNSRPRSVLQSTFEEPFE</sequence>
<dbReference type="InterPro" id="IPR001781">
    <property type="entry name" value="Znf_LIM"/>
</dbReference>
<feature type="compositionally biased region" description="Polar residues" evidence="5">
    <location>
        <begin position="451"/>
        <end position="466"/>
    </location>
</feature>
<feature type="region of interest" description="Disordered" evidence="5">
    <location>
        <begin position="1"/>
        <end position="92"/>
    </location>
</feature>
<dbReference type="GO" id="GO:0046872">
    <property type="term" value="F:metal ion binding"/>
    <property type="evidence" value="ECO:0007669"/>
    <property type="project" value="UniProtKB-KW"/>
</dbReference>
<evidence type="ECO:0000256" key="1">
    <source>
        <dbReference type="ARBA" id="ARBA00022723"/>
    </source>
</evidence>
<evidence type="ECO:0000256" key="3">
    <source>
        <dbReference type="ARBA" id="ARBA00023038"/>
    </source>
</evidence>
<feature type="compositionally biased region" description="Low complexity" evidence="5">
    <location>
        <begin position="209"/>
        <end position="220"/>
    </location>
</feature>
<keyword evidence="2 4" id="KW-0862">Zinc</keyword>
<evidence type="ECO:0000256" key="4">
    <source>
        <dbReference type="PROSITE-ProRule" id="PRU00125"/>
    </source>
</evidence>
<dbReference type="SMART" id="SM00132">
    <property type="entry name" value="LIM"/>
    <property type="match status" value="1"/>
</dbReference>
<feature type="region of interest" description="Disordered" evidence="5">
    <location>
        <begin position="435"/>
        <end position="473"/>
    </location>
</feature>
<dbReference type="Pfam" id="PF00412">
    <property type="entry name" value="LIM"/>
    <property type="match status" value="1"/>
</dbReference>